<protein>
    <recommendedName>
        <fullName evidence="2">histidine kinase</fullName>
        <ecNumber evidence="2">2.7.13.3</ecNumber>
    </recommendedName>
</protein>
<evidence type="ECO:0000313" key="11">
    <source>
        <dbReference type="Proteomes" id="UP000681075"/>
    </source>
</evidence>
<evidence type="ECO:0000259" key="9">
    <source>
        <dbReference type="PROSITE" id="PS50109"/>
    </source>
</evidence>
<keyword evidence="8" id="KW-0812">Transmembrane</keyword>
<keyword evidence="5" id="KW-0418">Kinase</keyword>
<dbReference type="EMBL" id="BOPV01000001">
    <property type="protein sequence ID" value="GIL40652.1"/>
    <property type="molecule type" value="Genomic_DNA"/>
</dbReference>
<sequence>MGSDAFALALRAVAAAGLGTMAAWLVIATQWYASALLCALLSLAASVAFAHRLSAPNRELSRWLDGVRDDAPSGDQALSRTPLGPAIRAATDALRARRAAAEAERAALTALVETVPSALLAIDDAGRVRALNRGARALLERREQNLDDLARLGPDWPATLGNLGPGGRALLRGLDGRRWAALGRELRIDGARSRLVSLQDIRLELEATETGAWAELVRVLAHEINSSLTPIASLSASVQPLLAEARVTSDARTAQTIEEAEMAMEVVARRSAGLMRFVDGYRRVAQVPRPVVRKVEVATIFAHMTALFAPEATKRGIAWSVDIRPQDLSLQGDGDMLEQALVNLIRNAFEALADRDGGTVALEARVEPGLVRLSVLDDGPGFADAPDRLFVPFFTTKPDGSGIGLSLVRQIALAHGGTTEAATRATGGAMLTLVLPVTGDAQPASLASSE</sequence>
<accession>A0A8S8XF78</accession>
<evidence type="ECO:0000256" key="5">
    <source>
        <dbReference type="ARBA" id="ARBA00022777"/>
    </source>
</evidence>
<evidence type="ECO:0000256" key="7">
    <source>
        <dbReference type="ARBA" id="ARBA00023012"/>
    </source>
</evidence>
<organism evidence="10 11">
    <name type="scientific">Roseiterribacter gracilis</name>
    <dbReference type="NCBI Taxonomy" id="2812848"/>
    <lineage>
        <taxon>Bacteria</taxon>
        <taxon>Pseudomonadati</taxon>
        <taxon>Pseudomonadota</taxon>
        <taxon>Alphaproteobacteria</taxon>
        <taxon>Rhodospirillales</taxon>
        <taxon>Roseiterribacteraceae</taxon>
        <taxon>Roseiterribacter</taxon>
    </lineage>
</organism>
<dbReference type="InterPro" id="IPR005467">
    <property type="entry name" value="His_kinase_dom"/>
</dbReference>
<dbReference type="EC" id="2.7.13.3" evidence="2"/>
<evidence type="ECO:0000256" key="2">
    <source>
        <dbReference type="ARBA" id="ARBA00012438"/>
    </source>
</evidence>
<dbReference type="InterPro" id="IPR004358">
    <property type="entry name" value="Sig_transdc_His_kin-like_C"/>
</dbReference>
<keyword evidence="3" id="KW-0808">Transferase</keyword>
<feature type="transmembrane region" description="Helical" evidence="8">
    <location>
        <begin position="32"/>
        <end position="53"/>
    </location>
</feature>
<dbReference type="AlphaFoldDB" id="A0A8S8XF78"/>
<evidence type="ECO:0000313" key="10">
    <source>
        <dbReference type="EMBL" id="GIL40652.1"/>
    </source>
</evidence>
<dbReference type="InterPro" id="IPR036890">
    <property type="entry name" value="HATPase_C_sf"/>
</dbReference>
<dbReference type="GO" id="GO:0005524">
    <property type="term" value="F:ATP binding"/>
    <property type="evidence" value="ECO:0007669"/>
    <property type="project" value="UniProtKB-KW"/>
</dbReference>
<dbReference type="GO" id="GO:0004673">
    <property type="term" value="F:protein histidine kinase activity"/>
    <property type="evidence" value="ECO:0007669"/>
    <property type="project" value="UniProtKB-EC"/>
</dbReference>
<keyword evidence="6" id="KW-0067">ATP-binding</keyword>
<dbReference type="RefSeq" id="WP_420243802.1">
    <property type="nucleotide sequence ID" value="NZ_BOPV01000001.1"/>
</dbReference>
<name>A0A8S8XF78_9PROT</name>
<keyword evidence="4" id="KW-0547">Nucleotide-binding</keyword>
<dbReference type="GO" id="GO:0030295">
    <property type="term" value="F:protein kinase activator activity"/>
    <property type="evidence" value="ECO:0007669"/>
    <property type="project" value="TreeGrafter"/>
</dbReference>
<feature type="domain" description="Histidine kinase" evidence="9">
    <location>
        <begin position="219"/>
        <end position="439"/>
    </location>
</feature>
<dbReference type="PANTHER" id="PTHR42878:SF7">
    <property type="entry name" value="SENSOR HISTIDINE KINASE GLRK"/>
    <property type="match status" value="1"/>
</dbReference>
<dbReference type="GO" id="GO:0000156">
    <property type="term" value="F:phosphorelay response regulator activity"/>
    <property type="evidence" value="ECO:0007669"/>
    <property type="project" value="TreeGrafter"/>
</dbReference>
<gene>
    <name evidence="10" type="ORF">TMPK1_28890</name>
</gene>
<evidence type="ECO:0000256" key="4">
    <source>
        <dbReference type="ARBA" id="ARBA00022741"/>
    </source>
</evidence>
<dbReference type="Pfam" id="PF02518">
    <property type="entry name" value="HATPase_c"/>
    <property type="match status" value="1"/>
</dbReference>
<keyword evidence="11" id="KW-1185">Reference proteome</keyword>
<dbReference type="Proteomes" id="UP000681075">
    <property type="component" value="Unassembled WGS sequence"/>
</dbReference>
<dbReference type="SUPFAM" id="SSF55874">
    <property type="entry name" value="ATPase domain of HSP90 chaperone/DNA topoisomerase II/histidine kinase"/>
    <property type="match status" value="1"/>
</dbReference>
<dbReference type="PANTHER" id="PTHR42878">
    <property type="entry name" value="TWO-COMPONENT HISTIDINE KINASE"/>
    <property type="match status" value="1"/>
</dbReference>
<comment type="catalytic activity">
    <reaction evidence="1">
        <text>ATP + protein L-histidine = ADP + protein N-phospho-L-histidine.</text>
        <dbReference type="EC" id="2.7.13.3"/>
    </reaction>
</comment>
<proteinExistence type="predicted"/>
<dbReference type="InterPro" id="IPR003594">
    <property type="entry name" value="HATPase_dom"/>
</dbReference>
<keyword evidence="7" id="KW-0902">Two-component regulatory system</keyword>
<evidence type="ECO:0000256" key="8">
    <source>
        <dbReference type="SAM" id="Phobius"/>
    </source>
</evidence>
<dbReference type="Gene3D" id="3.30.565.10">
    <property type="entry name" value="Histidine kinase-like ATPase, C-terminal domain"/>
    <property type="match status" value="1"/>
</dbReference>
<dbReference type="PROSITE" id="PS50109">
    <property type="entry name" value="HIS_KIN"/>
    <property type="match status" value="1"/>
</dbReference>
<dbReference type="SMART" id="SM00387">
    <property type="entry name" value="HATPase_c"/>
    <property type="match status" value="1"/>
</dbReference>
<dbReference type="GO" id="GO:0007234">
    <property type="term" value="P:osmosensory signaling via phosphorelay pathway"/>
    <property type="evidence" value="ECO:0007669"/>
    <property type="project" value="TreeGrafter"/>
</dbReference>
<evidence type="ECO:0000256" key="1">
    <source>
        <dbReference type="ARBA" id="ARBA00000085"/>
    </source>
</evidence>
<dbReference type="InterPro" id="IPR050351">
    <property type="entry name" value="BphY/WalK/GraS-like"/>
</dbReference>
<reference evidence="10" key="1">
    <citation type="submission" date="2021-02" db="EMBL/GenBank/DDBJ databases">
        <title>Genome sequence of Rhodospirillales sp. strain TMPK1 isolated from soil.</title>
        <authorList>
            <person name="Nakai R."/>
            <person name="Kusada H."/>
            <person name="Tamaki H."/>
        </authorList>
    </citation>
    <scope>NUCLEOTIDE SEQUENCE</scope>
    <source>
        <strain evidence="10">TMPK1</strain>
    </source>
</reference>
<evidence type="ECO:0000256" key="6">
    <source>
        <dbReference type="ARBA" id="ARBA00022840"/>
    </source>
</evidence>
<dbReference type="PRINTS" id="PR00344">
    <property type="entry name" value="BCTRLSENSOR"/>
</dbReference>
<keyword evidence="8" id="KW-0472">Membrane</keyword>
<keyword evidence="8" id="KW-1133">Transmembrane helix</keyword>
<comment type="caution">
    <text evidence="10">The sequence shown here is derived from an EMBL/GenBank/DDBJ whole genome shotgun (WGS) entry which is preliminary data.</text>
</comment>
<evidence type="ECO:0000256" key="3">
    <source>
        <dbReference type="ARBA" id="ARBA00022679"/>
    </source>
</evidence>